<dbReference type="Pfam" id="PF00149">
    <property type="entry name" value="Metallophos"/>
    <property type="match status" value="1"/>
</dbReference>
<dbReference type="InterPro" id="IPR004843">
    <property type="entry name" value="Calcineurin-like_PHP"/>
</dbReference>
<accession>A0A211YPC2</accession>
<dbReference type="GO" id="GO:0016787">
    <property type="term" value="F:hydrolase activity"/>
    <property type="evidence" value="ECO:0007669"/>
    <property type="project" value="InterPro"/>
</dbReference>
<dbReference type="InterPro" id="IPR024173">
    <property type="entry name" value="Pesterase_MJ0037-like"/>
</dbReference>
<dbReference type="PANTHER" id="PTHR39323:SF1">
    <property type="entry name" value="BLR1149 PROTEIN"/>
    <property type="match status" value="1"/>
</dbReference>
<dbReference type="CDD" id="cd07391">
    <property type="entry name" value="MPP_PF1019"/>
    <property type="match status" value="1"/>
</dbReference>
<dbReference type="AlphaFoldDB" id="A0A211YPC2"/>
<evidence type="ECO:0000259" key="1">
    <source>
        <dbReference type="Pfam" id="PF00149"/>
    </source>
</evidence>
<organism evidence="2 3">
    <name type="scientific">Pyrodictium delaneyi</name>
    <dbReference type="NCBI Taxonomy" id="1273541"/>
    <lineage>
        <taxon>Archaea</taxon>
        <taxon>Thermoproteota</taxon>
        <taxon>Thermoprotei</taxon>
        <taxon>Desulfurococcales</taxon>
        <taxon>Pyrodictiaceae</taxon>
        <taxon>Pyrodictium</taxon>
    </lineage>
</organism>
<dbReference type="InterPro" id="IPR029052">
    <property type="entry name" value="Metallo-depent_PP-like"/>
</dbReference>
<evidence type="ECO:0000313" key="3">
    <source>
        <dbReference type="Proteomes" id="UP000196694"/>
    </source>
</evidence>
<gene>
    <name evidence="2" type="ORF">Pdsh_04140</name>
</gene>
<keyword evidence="3" id="KW-1185">Reference proteome</keyword>
<name>A0A211YPC2_9CREN</name>
<evidence type="ECO:0000313" key="2">
    <source>
        <dbReference type="EMBL" id="OWJ54903.1"/>
    </source>
</evidence>
<dbReference type="InterPro" id="IPR004376">
    <property type="entry name" value="Pesterase_MJ0037"/>
</dbReference>
<dbReference type="Proteomes" id="UP000196694">
    <property type="component" value="Unassembled WGS sequence"/>
</dbReference>
<dbReference type="PIRSF" id="PIRSF000887">
    <property type="entry name" value="Pesterase_MJ0037"/>
    <property type="match status" value="1"/>
</dbReference>
<proteinExistence type="predicted"/>
<comment type="caution">
    <text evidence="2">The sequence shown here is derived from an EMBL/GenBank/DDBJ whole genome shotgun (WGS) entry which is preliminary data.</text>
</comment>
<dbReference type="EMBL" id="NCQP01000002">
    <property type="protein sequence ID" value="OWJ54903.1"/>
    <property type="molecule type" value="Genomic_DNA"/>
</dbReference>
<protein>
    <submittedName>
        <fullName evidence="2">Phosphoesterase</fullName>
    </submittedName>
</protein>
<feature type="domain" description="Calcineurin-like phosphoesterase" evidence="1">
    <location>
        <begin position="32"/>
        <end position="171"/>
    </location>
</feature>
<dbReference type="Gene3D" id="3.60.21.10">
    <property type="match status" value="1"/>
</dbReference>
<dbReference type="OrthoDB" id="18264at2157"/>
<reference evidence="2 3" key="1">
    <citation type="submission" date="2017-05" db="EMBL/GenBank/DDBJ databases">
        <title>The draft genome of the hyperthermophilic archaeon 'Pyrodictium delaneyi strain Hulk', an iron and nitrate reducer, reveals the capacity for sulfate reduction.</title>
        <authorList>
            <person name="Demey L.M."/>
            <person name="Miller C."/>
            <person name="Manzella M."/>
            <person name="Reguera G."/>
            <person name="Kashefi K."/>
        </authorList>
    </citation>
    <scope>NUCLEOTIDE SEQUENCE [LARGE SCALE GENOMIC DNA]</scope>
    <source>
        <strain evidence="2 3">Hulk</strain>
    </source>
</reference>
<dbReference type="SUPFAM" id="SSF56300">
    <property type="entry name" value="Metallo-dependent phosphatases"/>
    <property type="match status" value="1"/>
</dbReference>
<sequence length="266" mass="29856">MLEPGFNRALIELAPGIETVADLPAVYIRRLRALVLADTHLGFEEEAAQQGYYVPRIQLLRTLEVLRQGLELTGAEWVIFAGDVKHSFSRLLRSEREELSRVFQYLVKEKGVRVTIVRGNHDNYLPIVAKDYGVEIVQELYAEGILVIHGHKKPQGDYPGKVEVVVMGHEHPSLRLRDKLGYVAKLPAFLVAPYPVLDARLVVLPAVGQYQTGTTVSLSPDTYLSPILREEIPLGEIKPYVLAEELGVLEFPELALLEDLLDQVEM</sequence>
<dbReference type="NCBIfam" id="TIGR00024">
    <property type="entry name" value="SbcD_rel_arch"/>
    <property type="match status" value="1"/>
</dbReference>
<dbReference type="PANTHER" id="PTHR39323">
    <property type="entry name" value="BLR1149 PROTEIN"/>
    <property type="match status" value="1"/>
</dbReference>